<dbReference type="GO" id="GO:0017128">
    <property type="term" value="F:phospholipid scramblase activity"/>
    <property type="evidence" value="ECO:0007669"/>
    <property type="project" value="InterPro"/>
</dbReference>
<comment type="cofactor">
    <cofactor evidence="2">
        <name>Ca(2+)</name>
        <dbReference type="ChEBI" id="CHEBI:29108"/>
    </cofactor>
</comment>
<accession>A0A6J8EPJ2</accession>
<keyword evidence="4" id="KW-1185">Reference proteome</keyword>
<evidence type="ECO:0000313" key="4">
    <source>
        <dbReference type="Proteomes" id="UP000507470"/>
    </source>
</evidence>
<comment type="function">
    <text evidence="2">May mediate accelerated ATP-independent bidirectional transbilayer migration of phospholipids upon binding calcium ions that results in a loss of phospholipid asymmetry in the plasma membrane.</text>
</comment>
<dbReference type="Proteomes" id="UP000507470">
    <property type="component" value="Unassembled WGS sequence"/>
</dbReference>
<gene>
    <name evidence="3" type="ORF">MCOR_53784</name>
</gene>
<proteinExistence type="inferred from homology"/>
<evidence type="ECO:0000256" key="2">
    <source>
        <dbReference type="RuleBase" id="RU363116"/>
    </source>
</evidence>
<dbReference type="AlphaFoldDB" id="A0A6J8EPJ2"/>
<sequence>MADPAHVQMQMQGVGPSQVQGLPPALNFLAGLSEVNIHQHLDILEVAIGWEKNNKYRLCNSQDQQFMYAKEDTDCCVRQMCGPARPFTMNITDNNEQPLIQLYRPFRCQASLCMCCYLQEMDIMSPPGLSVGGVKQLWTPWKPKFEVHDAQNTPLFHILGECCFCCPCTDITFQVVDAQKGHEIGQIIKHWGGCREICGAVNDFKVTFPADLDVMKKTLLLGSTFLIDFNYFERNKNQ</sequence>
<dbReference type="PANTHER" id="PTHR23248:SF9">
    <property type="entry name" value="PHOSPHOLIPID SCRAMBLASE"/>
    <property type="match status" value="1"/>
</dbReference>
<name>A0A6J8EPJ2_MYTCO</name>
<comment type="similarity">
    <text evidence="1 2">Belongs to the phospholipid scramblase family.</text>
</comment>
<keyword evidence="2" id="KW-0449">Lipoprotein</keyword>
<dbReference type="EMBL" id="CACVKT020009374">
    <property type="protein sequence ID" value="CAC5421692.1"/>
    <property type="molecule type" value="Genomic_DNA"/>
</dbReference>
<evidence type="ECO:0000313" key="3">
    <source>
        <dbReference type="EMBL" id="CAC5421692.1"/>
    </source>
</evidence>
<dbReference type="PANTHER" id="PTHR23248">
    <property type="entry name" value="PHOSPHOLIPID SCRAMBLASE-RELATED"/>
    <property type="match status" value="1"/>
</dbReference>
<dbReference type="Pfam" id="PF03803">
    <property type="entry name" value="Scramblase"/>
    <property type="match status" value="1"/>
</dbReference>
<protein>
    <recommendedName>
        <fullName evidence="2">Phospholipid scramblase</fullName>
    </recommendedName>
</protein>
<dbReference type="OrthoDB" id="444338at2759"/>
<evidence type="ECO:0000256" key="1">
    <source>
        <dbReference type="ARBA" id="ARBA00005350"/>
    </source>
</evidence>
<dbReference type="GO" id="GO:0005886">
    <property type="term" value="C:plasma membrane"/>
    <property type="evidence" value="ECO:0007669"/>
    <property type="project" value="TreeGrafter"/>
</dbReference>
<reference evidence="3 4" key="1">
    <citation type="submission" date="2020-06" db="EMBL/GenBank/DDBJ databases">
        <authorList>
            <person name="Li R."/>
            <person name="Bekaert M."/>
        </authorList>
    </citation>
    <scope>NUCLEOTIDE SEQUENCE [LARGE SCALE GENOMIC DNA]</scope>
    <source>
        <strain evidence="4">wild</strain>
    </source>
</reference>
<keyword evidence="2" id="KW-0106">Calcium</keyword>
<dbReference type="InterPro" id="IPR005552">
    <property type="entry name" value="Scramblase"/>
</dbReference>
<organism evidence="3 4">
    <name type="scientific">Mytilus coruscus</name>
    <name type="common">Sea mussel</name>
    <dbReference type="NCBI Taxonomy" id="42192"/>
    <lineage>
        <taxon>Eukaryota</taxon>
        <taxon>Metazoa</taxon>
        <taxon>Spiralia</taxon>
        <taxon>Lophotrochozoa</taxon>
        <taxon>Mollusca</taxon>
        <taxon>Bivalvia</taxon>
        <taxon>Autobranchia</taxon>
        <taxon>Pteriomorphia</taxon>
        <taxon>Mytilida</taxon>
        <taxon>Mytiloidea</taxon>
        <taxon>Mytilidae</taxon>
        <taxon>Mytilinae</taxon>
        <taxon>Mytilus</taxon>
    </lineage>
</organism>
<keyword evidence="2" id="KW-0564">Palmitate</keyword>